<organism evidence="11 12">
    <name type="scientific">Elliptochloris bilobata</name>
    <dbReference type="NCBI Taxonomy" id="381761"/>
    <lineage>
        <taxon>Eukaryota</taxon>
        <taxon>Viridiplantae</taxon>
        <taxon>Chlorophyta</taxon>
        <taxon>core chlorophytes</taxon>
        <taxon>Trebouxiophyceae</taxon>
        <taxon>Trebouxiophyceae incertae sedis</taxon>
        <taxon>Elliptochloris clade</taxon>
        <taxon>Elliptochloris</taxon>
    </lineage>
</organism>
<evidence type="ECO:0000256" key="7">
    <source>
        <dbReference type="ARBA" id="ARBA00022692"/>
    </source>
</evidence>
<keyword evidence="12" id="KW-1185">Reference proteome</keyword>
<comment type="function">
    <text evidence="1">Possible role could be the docking of the LHC I antenna complex to the core complex.</text>
</comment>
<reference evidence="11 12" key="1">
    <citation type="journal article" date="2024" name="Nat. Commun.">
        <title>Phylogenomics reveals the evolutionary origins of lichenization in chlorophyte algae.</title>
        <authorList>
            <person name="Puginier C."/>
            <person name="Libourel C."/>
            <person name="Otte J."/>
            <person name="Skaloud P."/>
            <person name="Haon M."/>
            <person name="Grisel S."/>
            <person name="Petersen M."/>
            <person name="Berrin J.G."/>
            <person name="Delaux P.M."/>
            <person name="Dal Grande F."/>
            <person name="Keller J."/>
        </authorList>
    </citation>
    <scope>NUCLEOTIDE SEQUENCE [LARGE SCALE GENOMIC DNA]</scope>
    <source>
        <strain evidence="11 12">SAG 245.80</strain>
    </source>
</reference>
<accession>A0AAW1SK97</accession>
<evidence type="ECO:0000256" key="3">
    <source>
        <dbReference type="ARBA" id="ARBA00010155"/>
    </source>
</evidence>
<evidence type="ECO:0000256" key="9">
    <source>
        <dbReference type="ARBA" id="ARBA00023078"/>
    </source>
</evidence>
<evidence type="ECO:0000256" key="1">
    <source>
        <dbReference type="ARBA" id="ARBA00002502"/>
    </source>
</evidence>
<evidence type="ECO:0000256" key="6">
    <source>
        <dbReference type="ARBA" id="ARBA00022640"/>
    </source>
</evidence>
<proteinExistence type="inferred from homology"/>
<evidence type="ECO:0000256" key="5">
    <source>
        <dbReference type="ARBA" id="ARBA00022531"/>
    </source>
</evidence>
<dbReference type="EMBL" id="JALJOU010000001">
    <property type="protein sequence ID" value="KAK9846591.1"/>
    <property type="molecule type" value="Genomic_DNA"/>
</dbReference>
<keyword evidence="9" id="KW-0793">Thylakoid</keyword>
<sequence length="136" mass="14836">MALSVASSSTFLKGSALRRAPPTHAQARRVSNRLAVSVRAKYGSDSEYFDLDDLEDTTGSWELYGTDDNRRYPSLQNEFFERASAPLTRRESALAFIFTGGLASVLLWGAKGSRDVKLPITVGPLKGGEKGPRGRL</sequence>
<evidence type="ECO:0000256" key="10">
    <source>
        <dbReference type="ARBA" id="ARBA00023136"/>
    </source>
</evidence>
<comment type="caution">
    <text evidence="11">The sequence shown here is derived from an EMBL/GenBank/DDBJ whole genome shotgun (WGS) entry which is preliminary data.</text>
</comment>
<dbReference type="PANTHER" id="PTHR34787:SF1">
    <property type="entry name" value="PHOTOSYSTEM I REACTION CENTER SUBUNIT VI-2, CHLOROPLASTIC"/>
    <property type="match status" value="1"/>
</dbReference>
<keyword evidence="10" id="KW-0472">Membrane</keyword>
<evidence type="ECO:0000256" key="4">
    <source>
        <dbReference type="ARBA" id="ARBA00022528"/>
    </source>
</evidence>
<dbReference type="GO" id="GO:0015979">
    <property type="term" value="P:photosynthesis"/>
    <property type="evidence" value="ECO:0007669"/>
    <property type="project" value="UniProtKB-KW"/>
</dbReference>
<dbReference type="GO" id="GO:0009538">
    <property type="term" value="C:photosystem I reaction center"/>
    <property type="evidence" value="ECO:0007669"/>
    <property type="project" value="InterPro"/>
</dbReference>
<dbReference type="InterPro" id="IPR004928">
    <property type="entry name" value="PSI_PsaH"/>
</dbReference>
<gene>
    <name evidence="11" type="ORF">WJX81_007329</name>
</gene>
<keyword evidence="5" id="KW-0602">Photosynthesis</keyword>
<dbReference type="GO" id="GO:0009535">
    <property type="term" value="C:chloroplast thylakoid membrane"/>
    <property type="evidence" value="ECO:0007669"/>
    <property type="project" value="UniProtKB-SubCell"/>
</dbReference>
<protein>
    <submittedName>
        <fullName evidence="11">Uncharacterized protein</fullName>
    </submittedName>
</protein>
<dbReference type="Proteomes" id="UP001445335">
    <property type="component" value="Unassembled WGS sequence"/>
</dbReference>
<evidence type="ECO:0000256" key="8">
    <source>
        <dbReference type="ARBA" id="ARBA00022836"/>
    </source>
</evidence>
<evidence type="ECO:0000313" key="12">
    <source>
        <dbReference type="Proteomes" id="UP001445335"/>
    </source>
</evidence>
<comment type="similarity">
    <text evidence="3">Belongs to the psaH family.</text>
</comment>
<dbReference type="PANTHER" id="PTHR34787">
    <property type="entry name" value="PHOTOSYSTEM I REACTION CENTER SUBUNIT VI-2, CHLOROPLASTIC"/>
    <property type="match status" value="1"/>
</dbReference>
<keyword evidence="7" id="KW-0812">Transmembrane</keyword>
<evidence type="ECO:0000313" key="11">
    <source>
        <dbReference type="EMBL" id="KAK9846591.1"/>
    </source>
</evidence>
<evidence type="ECO:0000256" key="2">
    <source>
        <dbReference type="ARBA" id="ARBA00004581"/>
    </source>
</evidence>
<keyword evidence="8" id="KW-0603">Photosystem I</keyword>
<keyword evidence="4" id="KW-0150">Chloroplast</keyword>
<dbReference type="Pfam" id="PF03244">
    <property type="entry name" value="PSI_PsaH"/>
    <property type="match status" value="1"/>
</dbReference>
<keyword evidence="6" id="KW-0934">Plastid</keyword>
<name>A0AAW1SK97_9CHLO</name>
<dbReference type="AlphaFoldDB" id="A0AAW1SK97"/>
<comment type="subcellular location">
    <subcellularLocation>
        <location evidence="2">Plastid</location>
        <location evidence="2">Chloroplast thylakoid membrane</location>
        <topology evidence="2">Single-pass membrane protein</topology>
    </subcellularLocation>
</comment>